<feature type="transmembrane region" description="Helical" evidence="1">
    <location>
        <begin position="7"/>
        <end position="28"/>
    </location>
</feature>
<dbReference type="EMBL" id="CP000728">
    <property type="protein sequence ID" value="ABS42662.1"/>
    <property type="molecule type" value="Genomic_DNA"/>
</dbReference>
<proteinExistence type="predicted"/>
<feature type="transmembrane region" description="Helical" evidence="1">
    <location>
        <begin position="48"/>
        <end position="74"/>
    </location>
</feature>
<name>A7GFS5_CLOBL</name>
<dbReference type="AlphaFoldDB" id="A7GFS5"/>
<keyword evidence="1" id="KW-0812">Transmembrane</keyword>
<evidence type="ECO:0000313" key="3">
    <source>
        <dbReference type="Proteomes" id="UP000002410"/>
    </source>
</evidence>
<dbReference type="RefSeq" id="WP_012100301.1">
    <property type="nucleotide sequence ID" value="NC_009699.1"/>
</dbReference>
<accession>A7GFS5</accession>
<dbReference type="KEGG" id="cbf:CLI_2393"/>
<evidence type="ECO:0000256" key="1">
    <source>
        <dbReference type="SAM" id="Phobius"/>
    </source>
</evidence>
<organism evidence="2 3">
    <name type="scientific">Clostridium botulinum (strain Langeland / NCTC 10281 / Type F)</name>
    <dbReference type="NCBI Taxonomy" id="441772"/>
    <lineage>
        <taxon>Bacteria</taxon>
        <taxon>Bacillati</taxon>
        <taxon>Bacillota</taxon>
        <taxon>Clostridia</taxon>
        <taxon>Eubacteriales</taxon>
        <taxon>Clostridiaceae</taxon>
        <taxon>Clostridium</taxon>
    </lineage>
</organism>
<evidence type="ECO:0000313" key="2">
    <source>
        <dbReference type="EMBL" id="ABS42662.1"/>
    </source>
</evidence>
<dbReference type="Proteomes" id="UP000002410">
    <property type="component" value="Chromosome"/>
</dbReference>
<keyword evidence="1" id="KW-0472">Membrane</keyword>
<protein>
    <submittedName>
        <fullName evidence="2">Uncharacterized protein</fullName>
    </submittedName>
</protein>
<dbReference type="HOGENOM" id="CLU_985899_0_0_9"/>
<feature type="transmembrane region" description="Helical" evidence="1">
    <location>
        <begin position="109"/>
        <end position="129"/>
    </location>
</feature>
<gene>
    <name evidence="2" type="ordered locus">CLI_2393</name>
</gene>
<sequence length="251" mass="29157">MSKLDKYIELIFVGIITALLYYFTYMFQVGYLSYYNIPSAFVEINSSIVIRRIIFLFTITTLVLLSTQGIFSVLVDIFPKWISNDIKILSVCLSGILWLSSVSVKYHKIPSMLILLIILFILKICQIRVKYKQRSIEKEIANKNTPMFFDGIIKNHPKIYNILICMIIIMFIGDLVKNIGGLIVELNPREIEININNRRAILVSEYRSKLIIKYKKANSNELEDGFNIIEIKDDFKMIFNKEKGVFNIAPF</sequence>
<keyword evidence="1" id="KW-1133">Transmembrane helix</keyword>
<feature type="transmembrane region" description="Helical" evidence="1">
    <location>
        <begin position="159"/>
        <end position="176"/>
    </location>
</feature>
<reference evidence="3" key="1">
    <citation type="submission" date="2007-06" db="EMBL/GenBank/DDBJ databases">
        <authorList>
            <person name="Brinkac L.M."/>
            <person name="Daugherty S."/>
            <person name="Dodson R.J."/>
            <person name="Madupu R."/>
            <person name="Brown J.L."/>
            <person name="Bruce D."/>
            <person name="Detter C."/>
            <person name="Munk C."/>
            <person name="Smith L.A."/>
            <person name="Smith T.J."/>
            <person name="White O."/>
            <person name="Brettin T.S."/>
        </authorList>
    </citation>
    <scope>NUCLEOTIDE SEQUENCE [LARGE SCALE GENOMIC DNA]</scope>
    <source>
        <strain evidence="3">Langeland / NCTC 10281 / Type F</strain>
    </source>
</reference>